<dbReference type="GO" id="GO:0000244">
    <property type="term" value="P:spliceosomal tri-snRNP complex assembly"/>
    <property type="evidence" value="ECO:0007669"/>
    <property type="project" value="InterPro"/>
</dbReference>
<dbReference type="Pfam" id="PF01798">
    <property type="entry name" value="Nop"/>
    <property type="match status" value="1"/>
</dbReference>
<dbReference type="GO" id="GO:0071011">
    <property type="term" value="C:precatalytic spliceosome"/>
    <property type="evidence" value="ECO:0007669"/>
    <property type="project" value="TreeGrafter"/>
</dbReference>
<dbReference type="AlphaFoldDB" id="A0A4U6WGQ5"/>
<dbReference type="Gene3D" id="1.10.246.90">
    <property type="entry name" value="Nop domain"/>
    <property type="match status" value="1"/>
</dbReference>
<name>A0A4U6WGQ5_SETVI</name>
<dbReference type="InterPro" id="IPR042239">
    <property type="entry name" value="Nop_C"/>
</dbReference>
<dbReference type="InterPro" id="IPR036070">
    <property type="entry name" value="Nop_dom_sf"/>
</dbReference>
<dbReference type="Proteomes" id="UP000298652">
    <property type="component" value="Chromosome 1"/>
</dbReference>
<reference evidence="3" key="1">
    <citation type="submission" date="2019-03" db="EMBL/GenBank/DDBJ databases">
        <title>WGS assembly of Setaria viridis.</title>
        <authorList>
            <person name="Huang P."/>
            <person name="Jenkins J."/>
            <person name="Grimwood J."/>
            <person name="Barry K."/>
            <person name="Healey A."/>
            <person name="Mamidi S."/>
            <person name="Sreedasyam A."/>
            <person name="Shu S."/>
            <person name="Feldman M."/>
            <person name="Wu J."/>
            <person name="Yu Y."/>
            <person name="Chen C."/>
            <person name="Johnson J."/>
            <person name="Rokhsar D."/>
            <person name="Baxter I."/>
            <person name="Schmutz J."/>
            <person name="Brutnell T."/>
            <person name="Kellogg E."/>
        </authorList>
    </citation>
    <scope>NUCLEOTIDE SEQUENCE [LARGE SCALE GENOMIC DNA]</scope>
</reference>
<dbReference type="PROSITE" id="PS51358">
    <property type="entry name" value="NOP"/>
    <property type="match status" value="1"/>
</dbReference>
<proteinExistence type="predicted"/>
<dbReference type="PANTHER" id="PTHR13904:SF0">
    <property type="entry name" value="U4_U6 SMALL NUCLEAR RIBONUCLEOPROTEIN PRP31"/>
    <property type="match status" value="1"/>
</dbReference>
<dbReference type="GO" id="GO:0046540">
    <property type="term" value="C:U4/U6 x U5 tri-snRNP complex"/>
    <property type="evidence" value="ECO:0007669"/>
    <property type="project" value="InterPro"/>
</dbReference>
<dbReference type="SUPFAM" id="SSF89124">
    <property type="entry name" value="Nop domain"/>
    <property type="match status" value="1"/>
</dbReference>
<dbReference type="PANTHER" id="PTHR13904">
    <property type="entry name" value="PRE-MRNA SPLICING FACTOR PRP31"/>
    <property type="match status" value="1"/>
</dbReference>
<sequence length="130" mass="13698">MGTAGGLEALAKMPDCNVLLLGAKKKNMSGFSTAAAQSRVGYLEQTEVVQSTSPPLRSQSSRLIAAKSTLAARIGSIRGDPTGKAGQNLLEEISKKIKKWQELPSARLPKPLPIPDSILKRSEGAVDSGK</sequence>
<dbReference type="GO" id="GO:0005687">
    <property type="term" value="C:U4 snRNP"/>
    <property type="evidence" value="ECO:0007669"/>
    <property type="project" value="TreeGrafter"/>
</dbReference>
<evidence type="ECO:0000313" key="4">
    <source>
        <dbReference type="Proteomes" id="UP000298652"/>
    </source>
</evidence>
<evidence type="ECO:0000259" key="2">
    <source>
        <dbReference type="PROSITE" id="PS51358"/>
    </source>
</evidence>
<gene>
    <name evidence="3" type="ORF">SEVIR_1G312900v2</name>
</gene>
<protein>
    <recommendedName>
        <fullName evidence="2">Nop domain-containing protein</fullName>
    </recommendedName>
</protein>
<accession>A0A4U6WGQ5</accession>
<dbReference type="InterPro" id="IPR027105">
    <property type="entry name" value="Prp31"/>
</dbReference>
<dbReference type="Gramene" id="TKW41405">
    <property type="protein sequence ID" value="TKW41405"/>
    <property type="gene ID" value="SEVIR_1G312900v2"/>
</dbReference>
<keyword evidence="4" id="KW-1185">Reference proteome</keyword>
<feature type="region of interest" description="Disordered" evidence="1">
    <location>
        <begin position="108"/>
        <end position="130"/>
    </location>
</feature>
<dbReference type="EMBL" id="CM016552">
    <property type="protein sequence ID" value="TKW41405.1"/>
    <property type="molecule type" value="Genomic_DNA"/>
</dbReference>
<organism evidence="3 4">
    <name type="scientific">Setaria viridis</name>
    <name type="common">Green bristlegrass</name>
    <name type="synonym">Setaria italica subsp. viridis</name>
    <dbReference type="NCBI Taxonomy" id="4556"/>
    <lineage>
        <taxon>Eukaryota</taxon>
        <taxon>Viridiplantae</taxon>
        <taxon>Streptophyta</taxon>
        <taxon>Embryophyta</taxon>
        <taxon>Tracheophyta</taxon>
        <taxon>Spermatophyta</taxon>
        <taxon>Magnoliopsida</taxon>
        <taxon>Liliopsida</taxon>
        <taxon>Poales</taxon>
        <taxon>Poaceae</taxon>
        <taxon>PACMAD clade</taxon>
        <taxon>Panicoideae</taxon>
        <taxon>Panicodae</taxon>
        <taxon>Paniceae</taxon>
        <taxon>Cenchrinae</taxon>
        <taxon>Setaria</taxon>
    </lineage>
</organism>
<dbReference type="InterPro" id="IPR002687">
    <property type="entry name" value="Nop_dom"/>
</dbReference>
<feature type="domain" description="Nop" evidence="2">
    <location>
        <begin position="1"/>
        <end position="102"/>
    </location>
</feature>
<evidence type="ECO:0000313" key="3">
    <source>
        <dbReference type="EMBL" id="TKW41405.1"/>
    </source>
</evidence>
<evidence type="ECO:0000256" key="1">
    <source>
        <dbReference type="SAM" id="MobiDB-lite"/>
    </source>
</evidence>
<feature type="compositionally biased region" description="Basic and acidic residues" evidence="1">
    <location>
        <begin position="118"/>
        <end position="130"/>
    </location>
</feature>